<dbReference type="RefSeq" id="XP_046076194.1">
    <property type="nucleotide sequence ID" value="XM_046213541.1"/>
</dbReference>
<organism evidence="2 3">
    <name type="scientific">Talaromyces proteolyticus</name>
    <dbReference type="NCBI Taxonomy" id="1131652"/>
    <lineage>
        <taxon>Eukaryota</taxon>
        <taxon>Fungi</taxon>
        <taxon>Dikarya</taxon>
        <taxon>Ascomycota</taxon>
        <taxon>Pezizomycotina</taxon>
        <taxon>Eurotiomycetes</taxon>
        <taxon>Eurotiomycetidae</taxon>
        <taxon>Eurotiales</taxon>
        <taxon>Trichocomaceae</taxon>
        <taxon>Talaromyces</taxon>
        <taxon>Talaromyces sect. Bacilispori</taxon>
    </lineage>
</organism>
<feature type="chain" id="PRO_5041978486" evidence="1">
    <location>
        <begin position="23"/>
        <end position="564"/>
    </location>
</feature>
<keyword evidence="3" id="KW-1185">Reference proteome</keyword>
<protein>
    <submittedName>
        <fullName evidence="2">Uncharacterized protein</fullName>
    </submittedName>
</protein>
<gene>
    <name evidence="2" type="ORF">BGW36DRAFT_354607</name>
</gene>
<sequence length="564" mass="62122">MTIATTFTAALAAFLAAQGVIAQTTTAIPRWCGKPYESGSPNINPGGQLEPPKPSPTPLLYVQVEPRHSIYVSSEKTGSFIVDAALSKYHGEPYRNSTQQLGGPSQPFNNLFFTISLENTDQVLVSNNVSVNSTNNLFDFDISQLQPQYDAYDVVLYGASDDGNQTFTATTKLFYLPDKKTGSVTKIDNLNGGLLFSNNASNYEFIPFLAFGFYTSWGGYLELSLENVKTYYDLGYSAIHPVASYSSNASLIFDYLDELNLPFQYDMRGTYTNLTSVAEQVTMAKDYSSLLAWYTADEPDGNQDPFNATSLAYDTITKIDKYHPVSLVLNCENYYFDKYSQGADILMEDAYPIGINATWSQKWNTPCNTTYGDCGCDNCAGELQDVSNRLDILAQYEEYLGQSPRPVWAVPQSFDGEQYWDRNPTVDETWVMNQLSLNHKAKSIMMWTFPTLDDLATANSKQSKVVTKSPVLDFLTGAQPKGISVEGHRLLDVAYWIVDNQALISVVNLGYADSSSPVSIELPFAAASTASTPWGSVNWTLSGNALSVQSLDALATSLVILDLS</sequence>
<evidence type="ECO:0000313" key="2">
    <source>
        <dbReference type="EMBL" id="KAH8703176.1"/>
    </source>
</evidence>
<dbReference type="SUPFAM" id="SSF51445">
    <property type="entry name" value="(Trans)glycosidases"/>
    <property type="match status" value="1"/>
</dbReference>
<dbReference type="GeneID" id="70243828"/>
<keyword evidence="1" id="KW-0732">Signal</keyword>
<name>A0AAD4Q4F2_9EURO</name>
<feature type="signal peptide" evidence="1">
    <location>
        <begin position="1"/>
        <end position="22"/>
    </location>
</feature>
<dbReference type="Proteomes" id="UP001201262">
    <property type="component" value="Unassembled WGS sequence"/>
</dbReference>
<evidence type="ECO:0000256" key="1">
    <source>
        <dbReference type="SAM" id="SignalP"/>
    </source>
</evidence>
<dbReference type="EMBL" id="JAJTJA010000002">
    <property type="protein sequence ID" value="KAH8703176.1"/>
    <property type="molecule type" value="Genomic_DNA"/>
</dbReference>
<comment type="caution">
    <text evidence="2">The sequence shown here is derived from an EMBL/GenBank/DDBJ whole genome shotgun (WGS) entry which is preliminary data.</text>
</comment>
<dbReference type="AlphaFoldDB" id="A0AAD4Q4F2"/>
<evidence type="ECO:0000313" key="3">
    <source>
        <dbReference type="Proteomes" id="UP001201262"/>
    </source>
</evidence>
<accession>A0AAD4Q4F2</accession>
<reference evidence="2" key="1">
    <citation type="submission" date="2021-12" db="EMBL/GenBank/DDBJ databases">
        <title>Convergent genome expansion in fungi linked to evolution of root-endophyte symbiosis.</title>
        <authorList>
            <consortium name="DOE Joint Genome Institute"/>
            <person name="Ke Y.-H."/>
            <person name="Bonito G."/>
            <person name="Liao H.-L."/>
            <person name="Looney B."/>
            <person name="Rojas-Flechas A."/>
            <person name="Nash J."/>
            <person name="Hameed K."/>
            <person name="Schadt C."/>
            <person name="Martin F."/>
            <person name="Crous P.W."/>
            <person name="Miettinen O."/>
            <person name="Magnuson J.K."/>
            <person name="Labbe J."/>
            <person name="Jacobson D."/>
            <person name="Doktycz M.J."/>
            <person name="Veneault-Fourrey C."/>
            <person name="Kuo A."/>
            <person name="Mondo S."/>
            <person name="Calhoun S."/>
            <person name="Riley R."/>
            <person name="Ohm R."/>
            <person name="LaButti K."/>
            <person name="Andreopoulos B."/>
            <person name="Pangilinan J."/>
            <person name="Nolan M."/>
            <person name="Tritt A."/>
            <person name="Clum A."/>
            <person name="Lipzen A."/>
            <person name="Daum C."/>
            <person name="Barry K."/>
            <person name="Grigoriev I.V."/>
            <person name="Vilgalys R."/>
        </authorList>
    </citation>
    <scope>NUCLEOTIDE SEQUENCE</scope>
    <source>
        <strain evidence="2">PMI_201</strain>
    </source>
</reference>
<proteinExistence type="predicted"/>
<dbReference type="InterPro" id="IPR017853">
    <property type="entry name" value="GH"/>
</dbReference>